<dbReference type="EMBL" id="KN833774">
    <property type="protein sequence ID" value="KIK19937.1"/>
    <property type="molecule type" value="Genomic_DNA"/>
</dbReference>
<feature type="region of interest" description="Disordered" evidence="1">
    <location>
        <begin position="317"/>
        <end position="345"/>
    </location>
</feature>
<keyword evidence="3" id="KW-1185">Reference proteome</keyword>
<evidence type="ECO:0000313" key="2">
    <source>
        <dbReference type="EMBL" id="KIK19937.1"/>
    </source>
</evidence>
<name>A0A0C9ZBV3_9AGAM</name>
<reference evidence="2 3" key="1">
    <citation type="submission" date="2014-04" db="EMBL/GenBank/DDBJ databases">
        <authorList>
            <consortium name="DOE Joint Genome Institute"/>
            <person name="Kuo A."/>
            <person name="Kohler A."/>
            <person name="Costa M.D."/>
            <person name="Nagy L.G."/>
            <person name="Floudas D."/>
            <person name="Copeland A."/>
            <person name="Barry K.W."/>
            <person name="Cichocki N."/>
            <person name="Veneault-Fourrey C."/>
            <person name="LaButti K."/>
            <person name="Lindquist E.A."/>
            <person name="Lipzen A."/>
            <person name="Lundell T."/>
            <person name="Morin E."/>
            <person name="Murat C."/>
            <person name="Sun H."/>
            <person name="Tunlid A."/>
            <person name="Henrissat B."/>
            <person name="Grigoriev I.V."/>
            <person name="Hibbett D.S."/>
            <person name="Martin F."/>
            <person name="Nordberg H.P."/>
            <person name="Cantor M.N."/>
            <person name="Hua S.X."/>
        </authorList>
    </citation>
    <scope>NUCLEOTIDE SEQUENCE [LARGE SCALE GENOMIC DNA]</scope>
    <source>
        <strain evidence="2 3">441</strain>
    </source>
</reference>
<dbReference type="HOGENOM" id="CLU_043570_1_0_1"/>
<sequence length="424" mass="45777">MSTTKTTTLTKAATQPRYLSPDASRELIPKMWAANMEKLRSLMREVPDEAAAEDVVWGWMDKYYEVSDHIKGLQQYATDLSTKVPDYPKETQEAIGSSFLDETMRWSQWQLEKAAARGNEGDKDLPASGGSAPIKAAATSPEESAIQGSGGGMEVPTLGMQVETEACKWCVKRGVKCVWKDGAVCIACHIGKKRCGKAGKPGRKNPDAPPASLALMSKRVRTTSVPPPLSSAPPKGTLKVHPRVISQAIPAAGAVTSLPNLDLPSTTPSVSQPPPPLFLPSSPMNTPVPSTSQTEVEPLNDPMTFAASLSGLLDEAPSGEFEADQSGDKGDPETPRLSVQGEDNIGSHPHGLAEVWWTPFGGTPHTVAQYDMCLAAAISTVEWAESLMAELHSGMGQLGLIIQWAKRDIHQLQEWRQDNFEDQW</sequence>
<evidence type="ECO:0000313" key="3">
    <source>
        <dbReference type="Proteomes" id="UP000054018"/>
    </source>
</evidence>
<gene>
    <name evidence="2" type="ORF">PISMIDRAFT_13304</name>
</gene>
<evidence type="ECO:0000256" key="1">
    <source>
        <dbReference type="SAM" id="MobiDB-lite"/>
    </source>
</evidence>
<protein>
    <submittedName>
        <fullName evidence="2">Uncharacterized protein</fullName>
    </submittedName>
</protein>
<organism evidence="2 3">
    <name type="scientific">Pisolithus microcarpus 441</name>
    <dbReference type="NCBI Taxonomy" id="765257"/>
    <lineage>
        <taxon>Eukaryota</taxon>
        <taxon>Fungi</taxon>
        <taxon>Dikarya</taxon>
        <taxon>Basidiomycota</taxon>
        <taxon>Agaricomycotina</taxon>
        <taxon>Agaricomycetes</taxon>
        <taxon>Agaricomycetidae</taxon>
        <taxon>Boletales</taxon>
        <taxon>Sclerodermatineae</taxon>
        <taxon>Pisolithaceae</taxon>
        <taxon>Pisolithus</taxon>
    </lineage>
</organism>
<dbReference type="AlphaFoldDB" id="A0A0C9ZBV3"/>
<feature type="region of interest" description="Disordered" evidence="1">
    <location>
        <begin position="115"/>
        <end position="150"/>
    </location>
</feature>
<accession>A0A0C9ZBV3</accession>
<dbReference type="Proteomes" id="UP000054018">
    <property type="component" value="Unassembled WGS sequence"/>
</dbReference>
<feature type="region of interest" description="Disordered" evidence="1">
    <location>
        <begin position="263"/>
        <end position="298"/>
    </location>
</feature>
<proteinExistence type="predicted"/>
<reference evidence="3" key="2">
    <citation type="submission" date="2015-01" db="EMBL/GenBank/DDBJ databases">
        <title>Evolutionary Origins and Diversification of the Mycorrhizal Mutualists.</title>
        <authorList>
            <consortium name="DOE Joint Genome Institute"/>
            <consortium name="Mycorrhizal Genomics Consortium"/>
            <person name="Kohler A."/>
            <person name="Kuo A."/>
            <person name="Nagy L.G."/>
            <person name="Floudas D."/>
            <person name="Copeland A."/>
            <person name="Barry K.W."/>
            <person name="Cichocki N."/>
            <person name="Veneault-Fourrey C."/>
            <person name="LaButti K."/>
            <person name="Lindquist E.A."/>
            <person name="Lipzen A."/>
            <person name="Lundell T."/>
            <person name="Morin E."/>
            <person name="Murat C."/>
            <person name="Riley R."/>
            <person name="Ohm R."/>
            <person name="Sun H."/>
            <person name="Tunlid A."/>
            <person name="Henrissat B."/>
            <person name="Grigoriev I.V."/>
            <person name="Hibbett D.S."/>
            <person name="Martin F."/>
        </authorList>
    </citation>
    <scope>NUCLEOTIDE SEQUENCE [LARGE SCALE GENOMIC DNA]</scope>
    <source>
        <strain evidence="3">441</strain>
    </source>
</reference>
<feature type="compositionally biased region" description="Polar residues" evidence="1">
    <location>
        <begin position="284"/>
        <end position="295"/>
    </location>
</feature>